<feature type="region of interest" description="Disordered" evidence="1">
    <location>
        <begin position="32"/>
        <end position="53"/>
    </location>
</feature>
<dbReference type="EMBL" id="CP042914">
    <property type="protein sequence ID" value="QEG41331.1"/>
    <property type="molecule type" value="Genomic_DNA"/>
</dbReference>
<dbReference type="AlphaFoldDB" id="A0A5B9R4F9"/>
<reference evidence="2 3" key="1">
    <citation type="submission" date="2019-08" db="EMBL/GenBank/DDBJ databases">
        <title>Deep-cultivation of Planctomycetes and their phenomic and genomic characterization uncovers novel biology.</title>
        <authorList>
            <person name="Wiegand S."/>
            <person name="Jogler M."/>
            <person name="Boedeker C."/>
            <person name="Pinto D."/>
            <person name="Vollmers J."/>
            <person name="Rivas-Marin E."/>
            <person name="Kohn T."/>
            <person name="Peeters S.H."/>
            <person name="Heuer A."/>
            <person name="Rast P."/>
            <person name="Oberbeckmann S."/>
            <person name="Bunk B."/>
            <person name="Jeske O."/>
            <person name="Meyerdierks A."/>
            <person name="Storesund J.E."/>
            <person name="Kallscheuer N."/>
            <person name="Luecker S."/>
            <person name="Lage O.M."/>
            <person name="Pohl T."/>
            <person name="Merkel B.J."/>
            <person name="Hornburger P."/>
            <person name="Mueller R.-W."/>
            <person name="Bruemmer F."/>
            <person name="Labrenz M."/>
            <person name="Spormann A.M."/>
            <person name="Op den Camp H."/>
            <person name="Overmann J."/>
            <person name="Amann R."/>
            <person name="Jetten M.S.M."/>
            <person name="Mascher T."/>
            <person name="Medema M.H."/>
            <person name="Devos D.P."/>
            <person name="Kaster A.-K."/>
            <person name="Ovreas L."/>
            <person name="Rohde M."/>
            <person name="Galperin M.Y."/>
            <person name="Jogler C."/>
        </authorList>
    </citation>
    <scope>NUCLEOTIDE SEQUENCE [LARGE SCALE GENOMIC DNA]</scope>
    <source>
        <strain evidence="2 3">UC8</strain>
    </source>
</reference>
<evidence type="ECO:0000313" key="2">
    <source>
        <dbReference type="EMBL" id="QEG41331.1"/>
    </source>
</evidence>
<keyword evidence="3" id="KW-1185">Reference proteome</keyword>
<name>A0A5B9R4F9_9BACT</name>
<sequence>MSQTELVIEPGGMVRMVYSELLEPHLLGRPTIRRGSHVEPTADGHWTADLSPVNGPTLGPFTNRSAALRAEVAWLHEHWLVPRCATSPSND</sequence>
<protein>
    <submittedName>
        <fullName evidence="2">Uncharacterized protein</fullName>
    </submittedName>
</protein>
<dbReference type="RefSeq" id="WP_084426470.1">
    <property type="nucleotide sequence ID" value="NZ_CP042914.1"/>
</dbReference>
<gene>
    <name evidence="2" type="ORF">UC8_33500</name>
</gene>
<accession>A0A5B9R4F9</accession>
<organism evidence="2 3">
    <name type="scientific">Roseimaritima ulvae</name>
    <dbReference type="NCBI Taxonomy" id="980254"/>
    <lineage>
        <taxon>Bacteria</taxon>
        <taxon>Pseudomonadati</taxon>
        <taxon>Planctomycetota</taxon>
        <taxon>Planctomycetia</taxon>
        <taxon>Pirellulales</taxon>
        <taxon>Pirellulaceae</taxon>
        <taxon>Roseimaritima</taxon>
    </lineage>
</organism>
<evidence type="ECO:0000256" key="1">
    <source>
        <dbReference type="SAM" id="MobiDB-lite"/>
    </source>
</evidence>
<dbReference type="KEGG" id="rul:UC8_33500"/>
<proteinExistence type="predicted"/>
<dbReference type="OrthoDB" id="280020at2"/>
<dbReference type="Proteomes" id="UP000325286">
    <property type="component" value="Chromosome"/>
</dbReference>
<evidence type="ECO:0000313" key="3">
    <source>
        <dbReference type="Proteomes" id="UP000325286"/>
    </source>
</evidence>